<dbReference type="EMBL" id="FQZD01000007">
    <property type="protein sequence ID" value="SHI77440.1"/>
    <property type="molecule type" value="Genomic_DNA"/>
</dbReference>
<evidence type="ECO:0000256" key="7">
    <source>
        <dbReference type="SAM" id="Phobius"/>
    </source>
</evidence>
<dbReference type="RefSeq" id="WP_149733855.1">
    <property type="nucleotide sequence ID" value="NZ_FQZD01000007.1"/>
</dbReference>
<accession>A0A1M6DWD8</accession>
<evidence type="ECO:0000256" key="3">
    <source>
        <dbReference type="ARBA" id="ARBA00022475"/>
    </source>
</evidence>
<evidence type="ECO:0000313" key="9">
    <source>
        <dbReference type="Proteomes" id="UP000322917"/>
    </source>
</evidence>
<evidence type="ECO:0000256" key="2">
    <source>
        <dbReference type="ARBA" id="ARBA00005779"/>
    </source>
</evidence>
<evidence type="ECO:0000256" key="6">
    <source>
        <dbReference type="ARBA" id="ARBA00023136"/>
    </source>
</evidence>
<keyword evidence="5 7" id="KW-1133">Transmembrane helix</keyword>
<dbReference type="Proteomes" id="UP000322917">
    <property type="component" value="Unassembled WGS sequence"/>
</dbReference>
<dbReference type="PANTHER" id="PTHR40043:SF1">
    <property type="entry name" value="UPF0719 INNER MEMBRANE PROTEIN YJFL"/>
    <property type="match status" value="1"/>
</dbReference>
<dbReference type="InterPro" id="IPR007140">
    <property type="entry name" value="DUF350"/>
</dbReference>
<comment type="subcellular location">
    <subcellularLocation>
        <location evidence="1">Cell membrane</location>
        <topology evidence="1">Multi-pass membrane protein</topology>
    </subcellularLocation>
</comment>
<protein>
    <submittedName>
        <fullName evidence="8">Putative membrane protein</fullName>
    </submittedName>
</protein>
<keyword evidence="3" id="KW-1003">Cell membrane</keyword>
<dbReference type="PANTHER" id="PTHR40043">
    <property type="entry name" value="UPF0719 INNER MEMBRANE PROTEIN YJFL"/>
    <property type="match status" value="1"/>
</dbReference>
<feature type="transmembrane region" description="Helical" evidence="7">
    <location>
        <begin position="85"/>
        <end position="105"/>
    </location>
</feature>
<organism evidence="8 9">
    <name type="scientific">Propionispora hippei DSM 15287</name>
    <dbReference type="NCBI Taxonomy" id="1123003"/>
    <lineage>
        <taxon>Bacteria</taxon>
        <taxon>Bacillati</taxon>
        <taxon>Bacillota</taxon>
        <taxon>Negativicutes</taxon>
        <taxon>Selenomonadales</taxon>
        <taxon>Sporomusaceae</taxon>
        <taxon>Propionispora</taxon>
    </lineage>
</organism>
<name>A0A1M6DWD8_9FIRM</name>
<evidence type="ECO:0000313" key="8">
    <source>
        <dbReference type="EMBL" id="SHI77440.1"/>
    </source>
</evidence>
<feature type="transmembrane region" description="Helical" evidence="7">
    <location>
        <begin position="6"/>
        <end position="27"/>
    </location>
</feature>
<evidence type="ECO:0000256" key="4">
    <source>
        <dbReference type="ARBA" id="ARBA00022692"/>
    </source>
</evidence>
<keyword evidence="9" id="KW-1185">Reference proteome</keyword>
<dbReference type="AlphaFoldDB" id="A0A1M6DWD8"/>
<dbReference type="Pfam" id="PF03994">
    <property type="entry name" value="DUF350"/>
    <property type="match status" value="1"/>
</dbReference>
<dbReference type="OrthoDB" id="1683095at2"/>
<gene>
    <name evidence="8" type="ORF">SAMN02745170_01023</name>
</gene>
<proteinExistence type="inferred from homology"/>
<evidence type="ECO:0000256" key="1">
    <source>
        <dbReference type="ARBA" id="ARBA00004651"/>
    </source>
</evidence>
<comment type="similarity">
    <text evidence="2">Belongs to the UPF0719 family.</text>
</comment>
<keyword evidence="6 7" id="KW-0472">Membrane</keyword>
<sequence>MYTSLINFSLYLLVSIPLMIFGILMFTRTTSYNDFAMINAGSNTHDPGQVDAAIAVACDLGGKIIGLSTVLASAIFHSANLLDLTIWGLVGILFEIIIFCFFRLLSPIKVTAEISGGNIAVGIFSAVLSISSGLLMAALIS</sequence>
<evidence type="ECO:0000256" key="5">
    <source>
        <dbReference type="ARBA" id="ARBA00022989"/>
    </source>
</evidence>
<reference evidence="8 9" key="1">
    <citation type="submission" date="2016-11" db="EMBL/GenBank/DDBJ databases">
        <authorList>
            <person name="Varghese N."/>
            <person name="Submissions S."/>
        </authorList>
    </citation>
    <scope>NUCLEOTIDE SEQUENCE [LARGE SCALE GENOMIC DNA]</scope>
    <source>
        <strain evidence="8 9">DSM 15287</strain>
    </source>
</reference>
<feature type="transmembrane region" description="Helical" evidence="7">
    <location>
        <begin position="117"/>
        <end position="140"/>
    </location>
</feature>
<keyword evidence="4 7" id="KW-0812">Transmembrane</keyword>
<dbReference type="GO" id="GO:0005886">
    <property type="term" value="C:plasma membrane"/>
    <property type="evidence" value="ECO:0007669"/>
    <property type="project" value="UniProtKB-SubCell"/>
</dbReference>